<keyword evidence="1" id="KW-0472">Membrane</keyword>
<dbReference type="AlphaFoldDB" id="A0A0S4UFA5"/>
<evidence type="ECO:0000256" key="1">
    <source>
        <dbReference type="SAM" id="Phobius"/>
    </source>
</evidence>
<evidence type="ECO:0000313" key="4">
    <source>
        <dbReference type="EMBL" id="CUV33284.1"/>
    </source>
</evidence>
<feature type="transmembrane region" description="Helical" evidence="1">
    <location>
        <begin position="12"/>
        <end position="31"/>
    </location>
</feature>
<feature type="transmembrane region" description="Helical" evidence="1">
    <location>
        <begin position="51"/>
        <end position="70"/>
    </location>
</feature>
<keyword evidence="1" id="KW-0812">Transmembrane</keyword>
<evidence type="ECO:0008006" key="5">
    <source>
        <dbReference type="Google" id="ProtNLM"/>
    </source>
</evidence>
<gene>
    <name evidence="2" type="ORF">PSS4_v1_1790004</name>
    <name evidence="3" type="ORF">RUN1744_v1_170104</name>
    <name evidence="4" type="ORF">TD1301_v1_350003</name>
</gene>
<organism evidence="2">
    <name type="scientific">Ralstonia solanacearum</name>
    <name type="common">Pseudomonas solanacearum</name>
    <dbReference type="NCBI Taxonomy" id="305"/>
    <lineage>
        <taxon>Bacteria</taxon>
        <taxon>Pseudomonadati</taxon>
        <taxon>Pseudomonadota</taxon>
        <taxon>Betaproteobacteria</taxon>
        <taxon>Burkholderiales</taxon>
        <taxon>Burkholderiaceae</taxon>
        <taxon>Ralstonia</taxon>
        <taxon>Ralstonia solanacearum species complex</taxon>
    </lineage>
</organism>
<evidence type="ECO:0000313" key="3">
    <source>
        <dbReference type="EMBL" id="CUV22483.1"/>
    </source>
</evidence>
<evidence type="ECO:0000313" key="2">
    <source>
        <dbReference type="EMBL" id="CUV20848.1"/>
    </source>
</evidence>
<dbReference type="EMBL" id="LN899821">
    <property type="protein sequence ID" value="CUV20848.1"/>
    <property type="molecule type" value="Genomic_DNA"/>
</dbReference>
<dbReference type="EMBL" id="LN899823">
    <property type="protein sequence ID" value="CUV22483.1"/>
    <property type="molecule type" value="Genomic_DNA"/>
</dbReference>
<reference evidence="2" key="1">
    <citation type="submission" date="2015-10" db="EMBL/GenBank/DDBJ databases">
        <authorList>
            <person name="Gilbert D.G."/>
        </authorList>
    </citation>
    <scope>NUCLEOTIDE SEQUENCE</scope>
    <source>
        <strain evidence="2">Phyl III-seqv23</strain>
    </source>
</reference>
<dbReference type="Pfam" id="PF05437">
    <property type="entry name" value="AzlD"/>
    <property type="match status" value="1"/>
</dbReference>
<keyword evidence="1" id="KW-1133">Transmembrane helix</keyword>
<name>A0A0S4UFA5_RALSL</name>
<accession>A0A0S4UFA5</accession>
<sequence length="112" mass="11861">MRRTHRAEGGSGMINAATLATIALMASGTYLTRILGYLALRNRVLSPRMRYVLESVPGCVLISVIAPAFVSERPADLIALAITVAAACRLSILPTVLIGIVSTGLLRHVFSA</sequence>
<proteinExistence type="predicted"/>
<dbReference type="EMBL" id="LN899825">
    <property type="protein sequence ID" value="CUV33284.1"/>
    <property type="molecule type" value="Genomic_DNA"/>
</dbReference>
<protein>
    <recommendedName>
        <fullName evidence="5">AzlD family protein</fullName>
    </recommendedName>
</protein>
<dbReference type="InterPro" id="IPR008407">
    <property type="entry name" value="Brnchd-chn_aa_trnsp_AzlD"/>
</dbReference>
<feature type="transmembrane region" description="Helical" evidence="1">
    <location>
        <begin position="77"/>
        <end position="101"/>
    </location>
</feature>